<keyword evidence="2" id="KW-0547">Nucleotide-binding</keyword>
<dbReference type="GO" id="GO:0005634">
    <property type="term" value="C:nucleus"/>
    <property type="evidence" value="ECO:0007669"/>
    <property type="project" value="TreeGrafter"/>
</dbReference>
<gene>
    <name evidence="5" type="ORF">VNO77_37897</name>
</gene>
<dbReference type="GO" id="GO:0005524">
    <property type="term" value="F:ATP binding"/>
    <property type="evidence" value="ECO:0007669"/>
    <property type="project" value="UniProtKB-KW"/>
</dbReference>
<dbReference type="GO" id="GO:0007165">
    <property type="term" value="P:signal transduction"/>
    <property type="evidence" value="ECO:0007669"/>
    <property type="project" value="TreeGrafter"/>
</dbReference>
<comment type="caution">
    <text evidence="5">The sequence shown here is derived from an EMBL/GenBank/DDBJ whole genome shotgun (WGS) entry which is preliminary data.</text>
</comment>
<proteinExistence type="inferred from homology"/>
<sequence length="347" mass="39589">MSMEETDPGSSDTLFMRLVECRWWSLFTQVVKCSLCRCCRRKRMLKEEEPDLEVIEAIAEGGYGRVFRCRDVNTGRILAMKQIMIFGVSQGVPSSVIREVSILQELNHINVVSLVKVTIENNKFINLVFEHLDCDLHNYIQDRRYPNDAMTTKSFMYQILSAVAYCHSRKVLHRDLKPKNLLIDHSKKLIKLADFGLARKLGDPDMSHTDNVGTCWYRAPEILCDSGQYSSPVDLWSVGCVFAEMVMGKPLFRAMYCPNELEAIFRVLGTPTEDTWPGITQLMSHLRPYPKFSPMGIEAFVTGLERAGLNLLSMMLCLDPNKRITAEAALKHAYFDDVDLVSLLLLF</sequence>
<dbReference type="InterPro" id="IPR008271">
    <property type="entry name" value="Ser/Thr_kinase_AS"/>
</dbReference>
<comment type="similarity">
    <text evidence="1">Belongs to the protein kinase superfamily. CMGC Ser/Thr protein kinase family. CDC2/CDKX subfamily.</text>
</comment>
<dbReference type="GO" id="GO:0000307">
    <property type="term" value="C:cyclin-dependent protein kinase holoenzyme complex"/>
    <property type="evidence" value="ECO:0007669"/>
    <property type="project" value="TreeGrafter"/>
</dbReference>
<evidence type="ECO:0000259" key="4">
    <source>
        <dbReference type="PROSITE" id="PS50011"/>
    </source>
</evidence>
<organism evidence="5 6">
    <name type="scientific">Canavalia gladiata</name>
    <name type="common">Sword bean</name>
    <name type="synonym">Dolichos gladiatus</name>
    <dbReference type="NCBI Taxonomy" id="3824"/>
    <lineage>
        <taxon>Eukaryota</taxon>
        <taxon>Viridiplantae</taxon>
        <taxon>Streptophyta</taxon>
        <taxon>Embryophyta</taxon>
        <taxon>Tracheophyta</taxon>
        <taxon>Spermatophyta</taxon>
        <taxon>Magnoliopsida</taxon>
        <taxon>eudicotyledons</taxon>
        <taxon>Gunneridae</taxon>
        <taxon>Pentapetalae</taxon>
        <taxon>rosids</taxon>
        <taxon>fabids</taxon>
        <taxon>Fabales</taxon>
        <taxon>Fabaceae</taxon>
        <taxon>Papilionoideae</taxon>
        <taxon>50 kb inversion clade</taxon>
        <taxon>NPAAA clade</taxon>
        <taxon>indigoferoid/millettioid clade</taxon>
        <taxon>Phaseoleae</taxon>
        <taxon>Canavalia</taxon>
    </lineage>
</organism>
<dbReference type="GO" id="GO:0000082">
    <property type="term" value="P:G1/S transition of mitotic cell cycle"/>
    <property type="evidence" value="ECO:0007669"/>
    <property type="project" value="TreeGrafter"/>
</dbReference>
<dbReference type="EMBL" id="JAYMYQ010000009">
    <property type="protein sequence ID" value="KAK7313269.1"/>
    <property type="molecule type" value="Genomic_DNA"/>
</dbReference>
<dbReference type="AlphaFoldDB" id="A0AAN9KCG7"/>
<evidence type="ECO:0000256" key="1">
    <source>
        <dbReference type="ARBA" id="ARBA00006485"/>
    </source>
</evidence>
<dbReference type="GO" id="GO:0051445">
    <property type="term" value="P:regulation of meiotic cell cycle"/>
    <property type="evidence" value="ECO:0007669"/>
    <property type="project" value="TreeGrafter"/>
</dbReference>
<dbReference type="InterPro" id="IPR000719">
    <property type="entry name" value="Prot_kinase_dom"/>
</dbReference>
<feature type="domain" description="Protein kinase" evidence="4">
    <location>
        <begin position="52"/>
        <end position="335"/>
    </location>
</feature>
<dbReference type="GO" id="GO:0010389">
    <property type="term" value="P:regulation of G2/M transition of mitotic cell cycle"/>
    <property type="evidence" value="ECO:0007669"/>
    <property type="project" value="TreeGrafter"/>
</dbReference>
<dbReference type="InterPro" id="IPR050108">
    <property type="entry name" value="CDK"/>
</dbReference>
<name>A0AAN9KCG7_CANGL</name>
<evidence type="ECO:0000313" key="5">
    <source>
        <dbReference type="EMBL" id="KAK7313269.1"/>
    </source>
</evidence>
<dbReference type="SUPFAM" id="SSF56112">
    <property type="entry name" value="Protein kinase-like (PK-like)"/>
    <property type="match status" value="1"/>
</dbReference>
<dbReference type="GO" id="GO:0005737">
    <property type="term" value="C:cytoplasm"/>
    <property type="evidence" value="ECO:0007669"/>
    <property type="project" value="TreeGrafter"/>
</dbReference>
<dbReference type="PANTHER" id="PTHR24056:SF366">
    <property type="entry name" value="CYCLIN-DEPENDENT KINASE"/>
    <property type="match status" value="1"/>
</dbReference>
<evidence type="ECO:0000256" key="3">
    <source>
        <dbReference type="ARBA" id="ARBA00022840"/>
    </source>
</evidence>
<keyword evidence="6" id="KW-1185">Reference proteome</keyword>
<dbReference type="PROSITE" id="PS50011">
    <property type="entry name" value="PROTEIN_KINASE_DOM"/>
    <property type="match status" value="1"/>
</dbReference>
<dbReference type="InterPro" id="IPR011009">
    <property type="entry name" value="Kinase-like_dom_sf"/>
</dbReference>
<dbReference type="GO" id="GO:0010468">
    <property type="term" value="P:regulation of gene expression"/>
    <property type="evidence" value="ECO:0007669"/>
    <property type="project" value="TreeGrafter"/>
</dbReference>
<dbReference type="GO" id="GO:0004693">
    <property type="term" value="F:cyclin-dependent protein serine/threonine kinase activity"/>
    <property type="evidence" value="ECO:0007669"/>
    <property type="project" value="TreeGrafter"/>
</dbReference>
<dbReference type="PANTHER" id="PTHR24056">
    <property type="entry name" value="CELL DIVISION PROTEIN KINASE"/>
    <property type="match status" value="1"/>
</dbReference>
<protein>
    <recommendedName>
        <fullName evidence="4">Protein kinase domain-containing protein</fullName>
    </recommendedName>
</protein>
<accession>A0AAN9KCG7</accession>
<reference evidence="5 6" key="1">
    <citation type="submission" date="2024-01" db="EMBL/GenBank/DDBJ databases">
        <title>The genomes of 5 underutilized Papilionoideae crops provide insights into root nodulation and disease resistanc.</title>
        <authorList>
            <person name="Jiang F."/>
        </authorList>
    </citation>
    <scope>NUCLEOTIDE SEQUENCE [LARGE SCALE GENOMIC DNA]</scope>
    <source>
        <strain evidence="5">LVBAO_FW01</strain>
        <tissue evidence="5">Leaves</tissue>
    </source>
</reference>
<dbReference type="PROSITE" id="PS00108">
    <property type="entry name" value="PROTEIN_KINASE_ST"/>
    <property type="match status" value="1"/>
</dbReference>
<dbReference type="CDD" id="cd07829">
    <property type="entry name" value="STKc_CDK_like"/>
    <property type="match status" value="1"/>
</dbReference>
<evidence type="ECO:0000313" key="6">
    <source>
        <dbReference type="Proteomes" id="UP001367508"/>
    </source>
</evidence>
<dbReference type="Pfam" id="PF00069">
    <property type="entry name" value="Pkinase"/>
    <property type="match status" value="1"/>
</dbReference>
<evidence type="ECO:0000256" key="2">
    <source>
        <dbReference type="ARBA" id="ARBA00022741"/>
    </source>
</evidence>
<dbReference type="FunFam" id="1.10.510.10:FF:000611">
    <property type="entry name" value="CMGC family protein kinase"/>
    <property type="match status" value="1"/>
</dbReference>
<dbReference type="Gene3D" id="1.10.510.10">
    <property type="entry name" value="Transferase(Phosphotransferase) domain 1"/>
    <property type="match status" value="1"/>
</dbReference>
<keyword evidence="3" id="KW-0067">ATP-binding</keyword>
<dbReference type="GO" id="GO:0030332">
    <property type="term" value="F:cyclin binding"/>
    <property type="evidence" value="ECO:0007669"/>
    <property type="project" value="TreeGrafter"/>
</dbReference>
<dbReference type="Gene3D" id="3.30.200.20">
    <property type="entry name" value="Phosphorylase Kinase, domain 1"/>
    <property type="match status" value="1"/>
</dbReference>
<dbReference type="Proteomes" id="UP001367508">
    <property type="component" value="Unassembled WGS sequence"/>
</dbReference>
<dbReference type="SMART" id="SM00220">
    <property type="entry name" value="S_TKc"/>
    <property type="match status" value="1"/>
</dbReference>